<comment type="caution">
    <text evidence="9">The sequence shown here is derived from an EMBL/GenBank/DDBJ whole genome shotgun (WGS) entry which is preliminary data.</text>
</comment>
<evidence type="ECO:0000256" key="2">
    <source>
        <dbReference type="ARBA" id="ARBA00022490"/>
    </source>
</evidence>
<keyword evidence="4 7" id="KW-0175">Coiled coil</keyword>
<evidence type="ECO:0000259" key="8">
    <source>
        <dbReference type="PROSITE" id="PS50229"/>
    </source>
</evidence>
<keyword evidence="2" id="KW-0963">Cytoplasm</keyword>
<dbReference type="SUPFAM" id="SSF50729">
    <property type="entry name" value="PH domain-like"/>
    <property type="match status" value="1"/>
</dbReference>
<dbReference type="AlphaFoldDB" id="A0A834KWX4"/>
<dbReference type="Gene3D" id="1.20.5.1700">
    <property type="match status" value="1"/>
</dbReference>
<dbReference type="InterPro" id="IPR011993">
    <property type="entry name" value="PH-like_dom_sf"/>
</dbReference>
<evidence type="ECO:0000256" key="4">
    <source>
        <dbReference type="ARBA" id="ARBA00023054"/>
    </source>
</evidence>
<dbReference type="GO" id="GO:0014069">
    <property type="term" value="C:postsynaptic density"/>
    <property type="evidence" value="ECO:0007669"/>
    <property type="project" value="UniProtKB-SubCell"/>
</dbReference>
<dbReference type="GO" id="GO:0005737">
    <property type="term" value="C:cytoplasm"/>
    <property type="evidence" value="ECO:0007669"/>
    <property type="project" value="UniProtKB-SubCell"/>
</dbReference>
<dbReference type="SMART" id="SM00461">
    <property type="entry name" value="WH1"/>
    <property type="match status" value="1"/>
</dbReference>
<dbReference type="GO" id="GO:0007216">
    <property type="term" value="P:G protein-coupled glutamate receptor signaling pathway"/>
    <property type="evidence" value="ECO:0007669"/>
    <property type="project" value="InterPro"/>
</dbReference>
<dbReference type="Proteomes" id="UP000646548">
    <property type="component" value="Unassembled WGS sequence"/>
</dbReference>
<gene>
    <name evidence="9" type="ORF">FQA47_010149</name>
</gene>
<evidence type="ECO:0000256" key="1">
    <source>
        <dbReference type="ARBA" id="ARBA00004496"/>
    </source>
</evidence>
<reference evidence="9" key="1">
    <citation type="journal article" name="BMC Genomics">
        <title>Long-read sequencing and de novo genome assembly of marine medaka (Oryzias melastigma).</title>
        <authorList>
            <person name="Liang P."/>
            <person name="Saqib H.S.A."/>
            <person name="Ni X."/>
            <person name="Shen Y."/>
        </authorList>
    </citation>
    <scope>NUCLEOTIDE SEQUENCE</scope>
    <source>
        <strain evidence="9">Bigg-433</strain>
    </source>
</reference>
<evidence type="ECO:0000256" key="6">
    <source>
        <dbReference type="ARBA" id="ARBA00034105"/>
    </source>
</evidence>
<dbReference type="CDD" id="cd01206">
    <property type="entry name" value="EVH1_Homer_Vesl"/>
    <property type="match status" value="1"/>
</dbReference>
<name>A0A834KWX4_ORYME</name>
<dbReference type="InterPro" id="IPR045027">
    <property type="entry name" value="Homer"/>
</dbReference>
<evidence type="ECO:0000256" key="7">
    <source>
        <dbReference type="SAM" id="Coils"/>
    </source>
</evidence>
<dbReference type="Pfam" id="PF00568">
    <property type="entry name" value="WH1"/>
    <property type="match status" value="1"/>
</dbReference>
<dbReference type="FunFam" id="2.30.29.30:FF:000014">
    <property type="entry name" value="Homer homolog 1 (Drosophila)"/>
    <property type="match status" value="1"/>
</dbReference>
<accession>A0A834KWX4</accession>
<sequence length="472" mass="53416">MYPIHRERYERTVTSVLWLCMTEMGDPASSGFLRENLQSFRALPTLHTREGNASRCVLQMSWEHGGELSAVRGSKPLKEKFFKKNKENGTTGKESFDFSGMPEALRGCNVTLRWEQPIFSARAHVFQIDPATKRNWLPASKHAVTVSFFYDANRSVYRIISVGGTKAVINSTITPNMTFTKTSQKFGQWADSRANTVYGLGFSTEQQLQQFAEQFKEIKEAARLAREKSQERFELANPALSIAAPQELSEDRHSPPLLTVNGPGEEKLFRSKSAEVELTAEKERVKKMLSEGSMCEINMEAELFTLQDSNAKLVAALQEANSSVEQWKNQLAEYEQETDRLRDQVAELEAQLGHPAAGQPDKEELSRSLEELEALLRAKDQASPQEIQSLQSKKTDVGELEKEKEEAILRLQDLERRNVELENRVHSAEKTLASSREEQEQAEVEVRRVIEVLDIKIGDLKGLRKSLAKLVD</sequence>
<evidence type="ECO:0000256" key="3">
    <source>
        <dbReference type="ARBA" id="ARBA00023018"/>
    </source>
</evidence>
<dbReference type="InterPro" id="IPR000697">
    <property type="entry name" value="WH1/EVH1_dom"/>
</dbReference>
<proteinExistence type="inferred from homology"/>
<feature type="coiled-coil region" evidence="7">
    <location>
        <begin position="310"/>
        <end position="445"/>
    </location>
</feature>
<organism evidence="9 10">
    <name type="scientific">Oryzias melastigma</name>
    <name type="common">Marine medaka</name>
    <dbReference type="NCBI Taxonomy" id="30732"/>
    <lineage>
        <taxon>Eukaryota</taxon>
        <taxon>Metazoa</taxon>
        <taxon>Chordata</taxon>
        <taxon>Craniata</taxon>
        <taxon>Vertebrata</taxon>
        <taxon>Euteleostomi</taxon>
        <taxon>Actinopterygii</taxon>
        <taxon>Neopterygii</taxon>
        <taxon>Teleostei</taxon>
        <taxon>Neoteleostei</taxon>
        <taxon>Acanthomorphata</taxon>
        <taxon>Ovalentaria</taxon>
        <taxon>Atherinomorphae</taxon>
        <taxon>Beloniformes</taxon>
        <taxon>Adrianichthyidae</taxon>
        <taxon>Oryziinae</taxon>
        <taxon>Oryzias</taxon>
    </lineage>
</organism>
<dbReference type="FunFam" id="1.20.5.1700:FF:000007">
    <property type="entry name" value="Homer scaffold protein 3b"/>
    <property type="match status" value="1"/>
</dbReference>
<comment type="subcellular location">
    <subcellularLocation>
        <location evidence="1">Cytoplasm</location>
    </subcellularLocation>
    <subcellularLocation>
        <location evidence="6">Postsynaptic density</location>
    </subcellularLocation>
</comment>
<feature type="domain" description="WH1" evidence="8">
    <location>
        <begin position="110"/>
        <end position="222"/>
    </location>
</feature>
<dbReference type="InterPro" id="IPR044100">
    <property type="entry name" value="Homer_EVH1"/>
</dbReference>
<evidence type="ECO:0000313" key="10">
    <source>
        <dbReference type="Proteomes" id="UP000646548"/>
    </source>
</evidence>
<dbReference type="PROSITE" id="PS50229">
    <property type="entry name" value="WH1"/>
    <property type="match status" value="1"/>
</dbReference>
<keyword evidence="3" id="KW-0770">Synapse</keyword>
<evidence type="ECO:0000256" key="5">
    <source>
        <dbReference type="ARBA" id="ARBA00023606"/>
    </source>
</evidence>
<dbReference type="Gene3D" id="2.30.29.30">
    <property type="entry name" value="Pleckstrin-homology domain (PH domain)/Phosphotyrosine-binding domain (PTB)"/>
    <property type="match status" value="1"/>
</dbReference>
<dbReference type="PANTHER" id="PTHR10918">
    <property type="entry name" value="HOMER"/>
    <property type="match status" value="1"/>
</dbReference>
<evidence type="ECO:0000313" key="9">
    <source>
        <dbReference type="EMBL" id="KAF6734426.1"/>
    </source>
</evidence>
<comment type="similarity">
    <text evidence="5">Belongs to the Homer family.</text>
</comment>
<dbReference type="EMBL" id="WKFB01000135">
    <property type="protein sequence ID" value="KAF6734426.1"/>
    <property type="molecule type" value="Genomic_DNA"/>
</dbReference>
<protein>
    <submittedName>
        <fullName evidence="9">Homer-like protein 3</fullName>
    </submittedName>
</protein>
<dbReference type="GO" id="GO:0035256">
    <property type="term" value="F:G protein-coupled glutamate receptor binding"/>
    <property type="evidence" value="ECO:0007669"/>
    <property type="project" value="InterPro"/>
</dbReference>